<keyword evidence="20" id="KW-0732">Signal</keyword>
<dbReference type="Pfam" id="PF00443">
    <property type="entry name" value="UCH"/>
    <property type="match status" value="1"/>
</dbReference>
<dbReference type="PANTHER" id="PTHR21646">
    <property type="entry name" value="UBIQUITIN CARBOXYL-TERMINAL HYDROLASE"/>
    <property type="match status" value="1"/>
</dbReference>
<dbReference type="FunFam" id="3.30.2230.10:FF:000003">
    <property type="entry name" value="ubiquitin carboxyl-terminal hydrolase 15 isoform X1"/>
    <property type="match status" value="1"/>
</dbReference>
<feature type="region of interest" description="Disordered" evidence="19">
    <location>
        <begin position="632"/>
        <end position="656"/>
    </location>
</feature>
<evidence type="ECO:0000256" key="18">
    <source>
        <dbReference type="RuleBase" id="RU366025"/>
    </source>
</evidence>
<keyword evidence="9 18" id="KW-0833">Ubl conjugation pathway</keyword>
<proteinExistence type="inferred from homology"/>
<evidence type="ECO:0000256" key="5">
    <source>
        <dbReference type="ARBA" id="ARBA00022553"/>
    </source>
</evidence>
<dbReference type="Pfam" id="PF14836">
    <property type="entry name" value="Ubiquitin_3"/>
    <property type="match status" value="1"/>
</dbReference>
<keyword evidence="14" id="KW-0539">Nucleus</keyword>
<dbReference type="SUPFAM" id="SSF54001">
    <property type="entry name" value="Cysteine proteinases"/>
    <property type="match status" value="1"/>
</dbReference>
<feature type="chain" id="PRO_5034312376" description="Ubiquitin carboxyl-terminal hydrolase" evidence="20">
    <location>
        <begin position="20"/>
        <end position="905"/>
    </location>
</feature>
<feature type="domain" description="DUSP" evidence="22">
    <location>
        <begin position="37"/>
        <end position="157"/>
    </location>
</feature>
<dbReference type="InterPro" id="IPR029346">
    <property type="entry name" value="USP_C"/>
</dbReference>
<comment type="subunit">
    <text evidence="17">Interacts with RB1 (both dephosphorylated and hypophosphorylated forms). Interacts with RBL1 and RBL2. Interacts with ADORA2A (via cytoplasmic C-terminus); the interaction is direct. Interacts with SART3; recruits USP4 to its substrate PRPF3.</text>
</comment>
<keyword evidence="24" id="KW-1185">Reference proteome</keyword>
<feature type="domain" description="USP" evidence="21">
    <location>
        <begin position="320"/>
        <end position="877"/>
    </location>
</feature>
<comment type="similarity">
    <text evidence="15">Belongs to the peptidase C19 family. USP4 subfamily.</text>
</comment>
<feature type="signal peptide" evidence="20">
    <location>
        <begin position="1"/>
        <end position="19"/>
    </location>
</feature>
<dbReference type="PANTHER" id="PTHR21646:SF45">
    <property type="entry name" value="UBIQUITIN CARBOXYL-TERMINAL HYDROLASE 4"/>
    <property type="match status" value="1"/>
</dbReference>
<dbReference type="InterPro" id="IPR028135">
    <property type="entry name" value="Ub_USP-typ"/>
</dbReference>
<keyword evidence="7" id="KW-0479">Metal-binding</keyword>
<dbReference type="FunFam" id="3.90.70.10:FF:000013">
    <property type="entry name" value="ubiquitin carboxyl-terminal hydrolase 15 isoform X1"/>
    <property type="match status" value="1"/>
</dbReference>
<dbReference type="AlphaFoldDB" id="A0A8C9YES3"/>
<keyword evidence="4" id="KW-0963">Cytoplasm</keyword>
<reference evidence="23" key="1">
    <citation type="submission" date="2025-08" db="UniProtKB">
        <authorList>
            <consortium name="Ensembl"/>
        </authorList>
    </citation>
    <scope>IDENTIFICATION</scope>
</reference>
<dbReference type="InterPro" id="IPR038765">
    <property type="entry name" value="Papain-like_cys_pep_sf"/>
</dbReference>
<dbReference type="EC" id="3.4.19.12" evidence="18"/>
<evidence type="ECO:0000256" key="10">
    <source>
        <dbReference type="ARBA" id="ARBA00022801"/>
    </source>
</evidence>
<evidence type="ECO:0000256" key="2">
    <source>
        <dbReference type="ARBA" id="ARBA00004123"/>
    </source>
</evidence>
<gene>
    <name evidence="23" type="primary">usp4</name>
</gene>
<dbReference type="Gene3D" id="3.90.70.10">
    <property type="entry name" value="Cysteine proteinases"/>
    <property type="match status" value="2"/>
</dbReference>
<evidence type="ECO:0000256" key="19">
    <source>
        <dbReference type="SAM" id="MobiDB-lite"/>
    </source>
</evidence>
<evidence type="ECO:0000256" key="8">
    <source>
        <dbReference type="ARBA" id="ARBA00022737"/>
    </source>
</evidence>
<dbReference type="GO" id="GO:0006508">
    <property type="term" value="P:proteolysis"/>
    <property type="evidence" value="ECO:0007669"/>
    <property type="project" value="UniProtKB-KW"/>
</dbReference>
<keyword evidence="6 18" id="KW-0645">Protease</keyword>
<dbReference type="InterPro" id="IPR035927">
    <property type="entry name" value="DUSP-like_sf"/>
</dbReference>
<keyword evidence="8" id="KW-0677">Repeat</keyword>
<dbReference type="PROSITE" id="PS00972">
    <property type="entry name" value="USP_1"/>
    <property type="match status" value="1"/>
</dbReference>
<evidence type="ECO:0000256" key="3">
    <source>
        <dbReference type="ARBA" id="ARBA00004496"/>
    </source>
</evidence>
<evidence type="ECO:0000256" key="11">
    <source>
        <dbReference type="ARBA" id="ARBA00022807"/>
    </source>
</evidence>
<keyword evidence="13" id="KW-0832">Ubl conjugation</keyword>
<name>A0A8C9YES3_SANLU</name>
<feature type="compositionally biased region" description="Polar residues" evidence="19">
    <location>
        <begin position="277"/>
        <end position="289"/>
    </location>
</feature>
<dbReference type="PROSITE" id="PS50235">
    <property type="entry name" value="USP_3"/>
    <property type="match status" value="1"/>
</dbReference>
<dbReference type="Ensembl" id="ENSSLUT00000023689.1">
    <property type="protein sequence ID" value="ENSSLUP00000022934.1"/>
    <property type="gene ID" value="ENSSLUG00000006649.1"/>
</dbReference>
<dbReference type="InterPro" id="IPR028889">
    <property type="entry name" value="USP"/>
</dbReference>
<dbReference type="GO" id="GO:0016579">
    <property type="term" value="P:protein deubiquitination"/>
    <property type="evidence" value="ECO:0007669"/>
    <property type="project" value="InterPro"/>
</dbReference>
<dbReference type="Pfam" id="PF14533">
    <property type="entry name" value="USP7_C2"/>
    <property type="match status" value="1"/>
</dbReference>
<feature type="region of interest" description="Disordered" evidence="19">
    <location>
        <begin position="879"/>
        <end position="905"/>
    </location>
</feature>
<evidence type="ECO:0000256" key="6">
    <source>
        <dbReference type="ARBA" id="ARBA00022670"/>
    </source>
</evidence>
<comment type="function">
    <text evidence="16">Deubiquitinating enzyme that removes conjugated ubiquitin from target proteins. Deubiquitinates PDPK1. Deubiquitinates TRIM21. Deubiquitinates receptor ADORA2A which increases the amount of functional receptor at the cell surface. Deubiquitinates HAS2. Deubiquitinates RHEB in response to EGF signaling, promoting mTORC1 signaling. May regulate mRNA splicing through deubiquitination of the U4 spliceosomal protein PRPF3. This may prevent its recognition by the U5 component PRPF8 thereby destabilizing interactions within the U4/U6.U5 snRNP. May also play a role in the regulation of quality control in the ER.</text>
</comment>
<dbReference type="CDD" id="cd02674">
    <property type="entry name" value="Peptidase_C19R"/>
    <property type="match status" value="1"/>
</dbReference>
<feature type="compositionally biased region" description="Polar residues" evidence="19">
    <location>
        <begin position="248"/>
        <end position="263"/>
    </location>
</feature>
<dbReference type="PROSITE" id="PS51283">
    <property type="entry name" value="DUSP"/>
    <property type="match status" value="1"/>
</dbReference>
<evidence type="ECO:0000256" key="16">
    <source>
        <dbReference type="ARBA" id="ARBA00045453"/>
    </source>
</evidence>
<dbReference type="Gene3D" id="3.30.2230.10">
    <property type="entry name" value="DUSP-like"/>
    <property type="match status" value="1"/>
</dbReference>
<dbReference type="GO" id="GO:0005737">
    <property type="term" value="C:cytoplasm"/>
    <property type="evidence" value="ECO:0007669"/>
    <property type="project" value="UniProtKB-SubCell"/>
</dbReference>
<dbReference type="InterPro" id="IPR006615">
    <property type="entry name" value="Pept_C19_DUSP"/>
</dbReference>
<dbReference type="PROSITE" id="PS00973">
    <property type="entry name" value="USP_2"/>
    <property type="match status" value="1"/>
</dbReference>
<organism evidence="23 24">
    <name type="scientific">Sander lucioperca</name>
    <name type="common">Pike-perch</name>
    <name type="synonym">Perca lucioperca</name>
    <dbReference type="NCBI Taxonomy" id="283035"/>
    <lineage>
        <taxon>Eukaryota</taxon>
        <taxon>Metazoa</taxon>
        <taxon>Chordata</taxon>
        <taxon>Craniata</taxon>
        <taxon>Vertebrata</taxon>
        <taxon>Euteleostomi</taxon>
        <taxon>Actinopterygii</taxon>
        <taxon>Neopterygii</taxon>
        <taxon>Teleostei</taxon>
        <taxon>Neoteleostei</taxon>
        <taxon>Acanthomorphata</taxon>
        <taxon>Eupercaria</taxon>
        <taxon>Perciformes</taxon>
        <taxon>Percoidei</taxon>
        <taxon>Percidae</taxon>
        <taxon>Luciopercinae</taxon>
        <taxon>Sander</taxon>
    </lineage>
</organism>
<evidence type="ECO:0000256" key="9">
    <source>
        <dbReference type="ARBA" id="ARBA00022786"/>
    </source>
</evidence>
<sequence>MPVEVVLTDLFTGLLPVLANIVSYFKDRPGPGHNAAKCIKEASPQYLHFTTDKCQLSNNLNCLVVDRNGYLIDSRWFKQWKKYVGFDSWDMYNVGERSLYPGPIDNSGLFSDQESQALKEHLIDELDYVLVPTEAWNKLVSWYDCLEGQRPIVRKVVEHGMFVKHCKVEVYLLELNLCENDNMDNVVTRHFSKADTIDTIEKEMRTLFNIPSEKETRLWNKYMSNTYEQLNKPDSTVQDAGLFQGQVASSTTPSRNFTTSPKLSSNSTASISSTVTNGDSSCSPGYTLNNSTSSGNRLGGYNSYSSSYNYRESQSQPGLCGLSNLGNTCFMNSALQCLSNASPLTEYFLNDQYEAEINRENPLGMRGEIAEAYADLVKQMWLSRSSYVAPRTFKTQVGRFAPQFSGYQQQDSQELLAFLLDGLHEDLNRVKKKPYLALRDAEGRPDEIVAKEAWTNHRLRNDSIIVDIFHGLFKSTLVCPECSKVSVTFDPFCYLTLPLPMKKDRTMEVFLVRSDPESRPTQYRVVVPKLGTVTDLCSALSKLCGFPPENMVVADVYNHRFHKIYRRDDGLNQIMEKDDIFVYEVQEEDSERMNLPVYFRERHSKHVGSSASTMLFGQPLLLTVPRHNLINGQSEEEEEETSDLDNGSKGDMPKQSSPAKLFTFSIVNSYGTANISPLPCDGNVLKLNPHSTVAIDWDTESKKLCYDEQEAEAYEKHESMLQPQKKKATVALRECIELFTTMETLGEHDPWYCPTCKKHQQATKKFDLWSLPRVLVVHLKRFSYNRCWRDKLDTVVDFPIRDLNMSEFVCDPKAGPYIYDLVAVSNHYGGMGGGHYTGYGKNKVDGKWYYFDDSSVSSASEDQIVTKAAYVLFYQRRDEEAPSKPQPSASLGGAPEAVDDHMDTN</sequence>
<evidence type="ECO:0000256" key="14">
    <source>
        <dbReference type="ARBA" id="ARBA00023242"/>
    </source>
</evidence>
<accession>A0A8C9YES3</accession>
<comment type="catalytic activity">
    <reaction evidence="1 18">
        <text>Thiol-dependent hydrolysis of ester, thioester, amide, peptide and isopeptide bonds formed by the C-terminal Gly of ubiquitin (a 76-residue protein attached to proteins as an intracellular targeting signal).</text>
        <dbReference type="EC" id="3.4.19.12"/>
    </reaction>
</comment>
<comment type="subcellular location">
    <subcellularLocation>
        <location evidence="3">Cytoplasm</location>
    </subcellularLocation>
    <subcellularLocation>
        <location evidence="2">Nucleus</location>
    </subcellularLocation>
</comment>
<evidence type="ECO:0000313" key="23">
    <source>
        <dbReference type="Ensembl" id="ENSSLUP00000022934.1"/>
    </source>
</evidence>
<dbReference type="GO" id="GO:0005634">
    <property type="term" value="C:nucleus"/>
    <property type="evidence" value="ECO:0007669"/>
    <property type="project" value="UniProtKB-SubCell"/>
</dbReference>
<dbReference type="GO" id="GO:0004843">
    <property type="term" value="F:cysteine-type deubiquitinase activity"/>
    <property type="evidence" value="ECO:0007669"/>
    <property type="project" value="UniProtKB-UniRule"/>
</dbReference>
<evidence type="ECO:0000256" key="1">
    <source>
        <dbReference type="ARBA" id="ARBA00000707"/>
    </source>
</evidence>
<evidence type="ECO:0000259" key="22">
    <source>
        <dbReference type="PROSITE" id="PS51283"/>
    </source>
</evidence>
<dbReference type="SUPFAM" id="SSF143791">
    <property type="entry name" value="DUSP-like"/>
    <property type="match status" value="1"/>
</dbReference>
<dbReference type="InterPro" id="IPR050185">
    <property type="entry name" value="Ub_carboxyl-term_hydrolase"/>
</dbReference>
<keyword evidence="12" id="KW-0862">Zinc</keyword>
<dbReference type="GeneTree" id="ENSGT00940000154932"/>
<keyword evidence="10 18" id="KW-0378">Hydrolase</keyword>
<evidence type="ECO:0000256" key="13">
    <source>
        <dbReference type="ARBA" id="ARBA00022843"/>
    </source>
</evidence>
<feature type="region of interest" description="Disordered" evidence="19">
    <location>
        <begin position="248"/>
        <end position="289"/>
    </location>
</feature>
<evidence type="ECO:0000256" key="17">
    <source>
        <dbReference type="ARBA" id="ARBA00046862"/>
    </source>
</evidence>
<dbReference type="InterPro" id="IPR018200">
    <property type="entry name" value="USP_CS"/>
</dbReference>
<reference evidence="23" key="2">
    <citation type="submission" date="2025-09" db="UniProtKB">
        <authorList>
            <consortium name="Ensembl"/>
        </authorList>
    </citation>
    <scope>IDENTIFICATION</scope>
</reference>
<protein>
    <recommendedName>
        <fullName evidence="18">Ubiquitin carboxyl-terminal hydrolase</fullName>
        <ecNumber evidence="18">3.4.19.12</ecNumber>
    </recommendedName>
</protein>
<feature type="compositionally biased region" description="Acidic residues" evidence="19">
    <location>
        <begin position="634"/>
        <end position="643"/>
    </location>
</feature>
<evidence type="ECO:0000256" key="20">
    <source>
        <dbReference type="SAM" id="SignalP"/>
    </source>
</evidence>
<dbReference type="GO" id="GO:0046872">
    <property type="term" value="F:metal ion binding"/>
    <property type="evidence" value="ECO:0007669"/>
    <property type="project" value="UniProtKB-KW"/>
</dbReference>
<keyword evidence="11 18" id="KW-0788">Thiol protease</keyword>
<dbReference type="SMART" id="SM00695">
    <property type="entry name" value="DUSP"/>
    <property type="match status" value="1"/>
</dbReference>
<dbReference type="InterPro" id="IPR001394">
    <property type="entry name" value="Peptidase_C19_UCH"/>
</dbReference>
<dbReference type="Pfam" id="PF06337">
    <property type="entry name" value="DUSP"/>
    <property type="match status" value="1"/>
</dbReference>
<dbReference type="Gene3D" id="3.10.20.90">
    <property type="entry name" value="Phosphatidylinositol 3-kinase Catalytic Subunit, Chain A, domain 1"/>
    <property type="match status" value="1"/>
</dbReference>
<dbReference type="Proteomes" id="UP000694568">
    <property type="component" value="Unplaced"/>
</dbReference>
<feature type="compositionally biased region" description="Low complexity" evidence="19">
    <location>
        <begin position="264"/>
        <end position="276"/>
    </location>
</feature>
<keyword evidence="5" id="KW-0597">Phosphoprotein</keyword>
<evidence type="ECO:0000256" key="12">
    <source>
        <dbReference type="ARBA" id="ARBA00022833"/>
    </source>
</evidence>
<evidence type="ECO:0000256" key="15">
    <source>
        <dbReference type="ARBA" id="ARBA00037971"/>
    </source>
</evidence>
<evidence type="ECO:0000256" key="4">
    <source>
        <dbReference type="ARBA" id="ARBA00022490"/>
    </source>
</evidence>
<evidence type="ECO:0000259" key="21">
    <source>
        <dbReference type="PROSITE" id="PS50235"/>
    </source>
</evidence>
<evidence type="ECO:0000256" key="7">
    <source>
        <dbReference type="ARBA" id="ARBA00022723"/>
    </source>
</evidence>
<evidence type="ECO:0000313" key="24">
    <source>
        <dbReference type="Proteomes" id="UP000694568"/>
    </source>
</evidence>